<dbReference type="AlphaFoldDB" id="A0A0F9TD80"/>
<sequence length="72" mass="8537">MTNGARAQIQIDEINKDIRKICKWIKGIENDYRKQRKANKLSLSYRLYDIAIGLLAGLIYLSAVYYLSIWRW</sequence>
<evidence type="ECO:0000256" key="1">
    <source>
        <dbReference type="SAM" id="Phobius"/>
    </source>
</evidence>
<gene>
    <name evidence="2" type="ORF">LCGC14_0406720</name>
</gene>
<keyword evidence="1" id="KW-0472">Membrane</keyword>
<keyword evidence="1" id="KW-0812">Transmembrane</keyword>
<feature type="transmembrane region" description="Helical" evidence="1">
    <location>
        <begin position="43"/>
        <end position="67"/>
    </location>
</feature>
<reference evidence="2" key="1">
    <citation type="journal article" date="2015" name="Nature">
        <title>Complex archaea that bridge the gap between prokaryotes and eukaryotes.</title>
        <authorList>
            <person name="Spang A."/>
            <person name="Saw J.H."/>
            <person name="Jorgensen S.L."/>
            <person name="Zaremba-Niedzwiedzka K."/>
            <person name="Martijn J."/>
            <person name="Lind A.E."/>
            <person name="van Eijk R."/>
            <person name="Schleper C."/>
            <person name="Guy L."/>
            <person name="Ettema T.J."/>
        </authorList>
    </citation>
    <scope>NUCLEOTIDE SEQUENCE</scope>
</reference>
<organism evidence="2">
    <name type="scientific">marine sediment metagenome</name>
    <dbReference type="NCBI Taxonomy" id="412755"/>
    <lineage>
        <taxon>unclassified sequences</taxon>
        <taxon>metagenomes</taxon>
        <taxon>ecological metagenomes</taxon>
    </lineage>
</organism>
<accession>A0A0F9TD80</accession>
<comment type="caution">
    <text evidence="2">The sequence shown here is derived from an EMBL/GenBank/DDBJ whole genome shotgun (WGS) entry which is preliminary data.</text>
</comment>
<keyword evidence="1" id="KW-1133">Transmembrane helix</keyword>
<dbReference type="EMBL" id="LAZR01000354">
    <property type="protein sequence ID" value="KKN72817.1"/>
    <property type="molecule type" value="Genomic_DNA"/>
</dbReference>
<evidence type="ECO:0000313" key="2">
    <source>
        <dbReference type="EMBL" id="KKN72817.1"/>
    </source>
</evidence>
<name>A0A0F9TD80_9ZZZZ</name>
<proteinExistence type="predicted"/>
<protein>
    <submittedName>
        <fullName evidence="2">Uncharacterized protein</fullName>
    </submittedName>
</protein>